<proteinExistence type="predicted"/>
<accession>A0A553R2P0</accession>
<reference evidence="2 3" key="1">
    <citation type="journal article" date="2019" name="Sci. Data">
        <title>Hybrid genome assembly and annotation of Danionella translucida.</title>
        <authorList>
            <person name="Kadobianskyi M."/>
            <person name="Schulze L."/>
            <person name="Schuelke M."/>
            <person name="Judkewitz B."/>
        </authorList>
    </citation>
    <scope>NUCLEOTIDE SEQUENCE [LARGE SCALE GENOMIC DNA]</scope>
    <source>
        <strain evidence="2 3">Bolton</strain>
    </source>
</reference>
<organism evidence="2 3">
    <name type="scientific">Danionella cerebrum</name>
    <dbReference type="NCBI Taxonomy" id="2873325"/>
    <lineage>
        <taxon>Eukaryota</taxon>
        <taxon>Metazoa</taxon>
        <taxon>Chordata</taxon>
        <taxon>Craniata</taxon>
        <taxon>Vertebrata</taxon>
        <taxon>Euteleostomi</taxon>
        <taxon>Actinopterygii</taxon>
        <taxon>Neopterygii</taxon>
        <taxon>Teleostei</taxon>
        <taxon>Ostariophysi</taxon>
        <taxon>Cypriniformes</taxon>
        <taxon>Danionidae</taxon>
        <taxon>Danioninae</taxon>
        <taxon>Danionella</taxon>
    </lineage>
</organism>
<protein>
    <submittedName>
        <fullName evidence="2">Uncharacterized protein</fullName>
    </submittedName>
</protein>
<comment type="caution">
    <text evidence="2">The sequence shown here is derived from an EMBL/GenBank/DDBJ whole genome shotgun (WGS) entry which is preliminary data.</text>
</comment>
<name>A0A553R2P0_9TELE</name>
<feature type="region of interest" description="Disordered" evidence="1">
    <location>
        <begin position="220"/>
        <end position="241"/>
    </location>
</feature>
<dbReference type="EMBL" id="SRMA01025296">
    <property type="protein sequence ID" value="TRY96445.1"/>
    <property type="molecule type" value="Genomic_DNA"/>
</dbReference>
<evidence type="ECO:0000256" key="1">
    <source>
        <dbReference type="SAM" id="MobiDB-lite"/>
    </source>
</evidence>
<dbReference type="OrthoDB" id="8963913at2759"/>
<dbReference type="Proteomes" id="UP000316079">
    <property type="component" value="Unassembled WGS sequence"/>
</dbReference>
<dbReference type="AlphaFoldDB" id="A0A553R2P0"/>
<feature type="non-terminal residue" evidence="2">
    <location>
        <position position="241"/>
    </location>
</feature>
<keyword evidence="3" id="KW-1185">Reference proteome</keyword>
<evidence type="ECO:0000313" key="2">
    <source>
        <dbReference type="EMBL" id="TRY96445.1"/>
    </source>
</evidence>
<sequence>MVVISETRFNVMPKGFLWLQESINESFDVEKCSSEEEPQSKGHSYVFEVSIKSIIDELFEEKVSTKKKNHWILGPDDLNDTVVYDFEMEAAVRLLGNDLQNASHHSWNQNIQSASQTSLQQDVTRTCWDRYPSAVETESHRMSILNGSDTEKSGCRCSSEILQDRDVPSQHDAGKQVNQVSVVSAFQGPEDSSLEEYEPVWQAVELLLAALWEKSASTGLLPSPGEQYRKGETLHGKLAVQ</sequence>
<gene>
    <name evidence="2" type="ORF">DNTS_027523</name>
</gene>
<evidence type="ECO:0000313" key="3">
    <source>
        <dbReference type="Proteomes" id="UP000316079"/>
    </source>
</evidence>